<evidence type="ECO:0000259" key="4">
    <source>
        <dbReference type="PROSITE" id="PS51891"/>
    </source>
</evidence>
<dbReference type="Proteomes" id="UP000008370">
    <property type="component" value="Unassembled WGS sequence"/>
</dbReference>
<dbReference type="RefSeq" id="XP_007400139.1">
    <property type="nucleotide sequence ID" value="XM_007400077.1"/>
</dbReference>
<dbReference type="GO" id="GO:0046872">
    <property type="term" value="F:metal ion binding"/>
    <property type="evidence" value="ECO:0007669"/>
    <property type="project" value="UniProtKB-KW"/>
</dbReference>
<evidence type="ECO:0000313" key="6">
    <source>
        <dbReference type="Proteomes" id="UP000008370"/>
    </source>
</evidence>
<proteinExistence type="inferred from homology"/>
<dbReference type="STRING" id="650164.K5VVY6"/>
<keyword evidence="6" id="KW-1185">Reference proteome</keyword>
<dbReference type="PANTHER" id="PTHR28620">
    <property type="entry name" value="CENTROMERE PROTEIN V"/>
    <property type="match status" value="1"/>
</dbReference>
<dbReference type="GeneID" id="18918407"/>
<dbReference type="AlphaFoldDB" id="K5VVY6"/>
<dbReference type="InterPro" id="IPR011057">
    <property type="entry name" value="Mss4-like_sf"/>
</dbReference>
<dbReference type="PANTHER" id="PTHR28620:SF1">
    <property type="entry name" value="CENP-V_GFA DOMAIN-CONTAINING PROTEIN"/>
    <property type="match status" value="1"/>
</dbReference>
<name>K5VVY6_PHACS</name>
<dbReference type="KEGG" id="pco:PHACADRAFT_262880"/>
<dbReference type="OrthoDB" id="3264588at2759"/>
<dbReference type="PROSITE" id="PS51891">
    <property type="entry name" value="CENP_V_GFA"/>
    <property type="match status" value="1"/>
</dbReference>
<reference evidence="5 6" key="1">
    <citation type="journal article" date="2012" name="BMC Genomics">
        <title>Comparative genomics of the white-rot fungi, Phanerochaete carnosa and P. chrysosporium, to elucidate the genetic basis of the distinct wood types they colonize.</title>
        <authorList>
            <person name="Suzuki H."/>
            <person name="MacDonald J."/>
            <person name="Syed K."/>
            <person name="Salamov A."/>
            <person name="Hori C."/>
            <person name="Aerts A."/>
            <person name="Henrissat B."/>
            <person name="Wiebenga A."/>
            <person name="vanKuyk P.A."/>
            <person name="Barry K."/>
            <person name="Lindquist E."/>
            <person name="LaButti K."/>
            <person name="Lapidus A."/>
            <person name="Lucas S."/>
            <person name="Coutinho P."/>
            <person name="Gong Y."/>
            <person name="Samejima M."/>
            <person name="Mahadevan R."/>
            <person name="Abou-Zaid M."/>
            <person name="de Vries R.P."/>
            <person name="Igarashi K."/>
            <person name="Yadav J.S."/>
            <person name="Grigoriev I.V."/>
            <person name="Master E.R."/>
        </authorList>
    </citation>
    <scope>NUCLEOTIDE SEQUENCE [LARGE SCALE GENOMIC DNA]</scope>
    <source>
        <strain evidence="5 6">HHB-10118-sp</strain>
    </source>
</reference>
<keyword evidence="3" id="KW-0862">Zinc</keyword>
<gene>
    <name evidence="5" type="ORF">PHACADRAFT_262880</name>
</gene>
<evidence type="ECO:0000313" key="5">
    <source>
        <dbReference type="EMBL" id="EKM50975.1"/>
    </source>
</evidence>
<dbReference type="InterPro" id="IPR006913">
    <property type="entry name" value="CENP-V/GFA"/>
</dbReference>
<evidence type="ECO:0000256" key="2">
    <source>
        <dbReference type="ARBA" id="ARBA00022723"/>
    </source>
</evidence>
<dbReference type="Gene3D" id="2.170.150.70">
    <property type="match status" value="1"/>
</dbReference>
<dbReference type="EMBL" id="JH930477">
    <property type="protein sequence ID" value="EKM50975.1"/>
    <property type="molecule type" value="Genomic_DNA"/>
</dbReference>
<evidence type="ECO:0000256" key="1">
    <source>
        <dbReference type="ARBA" id="ARBA00005495"/>
    </source>
</evidence>
<protein>
    <recommendedName>
        <fullName evidence="4">CENP-V/GFA domain-containing protein</fullName>
    </recommendedName>
</protein>
<feature type="domain" description="CENP-V/GFA" evidence="4">
    <location>
        <begin position="25"/>
        <end position="138"/>
    </location>
</feature>
<accession>K5VVY6</accession>
<dbReference type="InterPro" id="IPR052355">
    <property type="entry name" value="CENP-V-like"/>
</dbReference>
<evidence type="ECO:0000256" key="3">
    <source>
        <dbReference type="ARBA" id="ARBA00022833"/>
    </source>
</evidence>
<comment type="similarity">
    <text evidence="1">Belongs to the Gfa family.</text>
</comment>
<dbReference type="InParanoid" id="K5VVY6"/>
<keyword evidence="2" id="KW-0479">Metal-binding</keyword>
<dbReference type="GO" id="GO:0016846">
    <property type="term" value="F:carbon-sulfur lyase activity"/>
    <property type="evidence" value="ECO:0007669"/>
    <property type="project" value="InterPro"/>
</dbReference>
<sequence length="138" mass="15732">MSSTADSELTAAIPLWPEGAELKHYTGGCHCRQFRYRLTHPVFEEGQFEVVVCNCSFCTAHGKMNIYALENKFELLSNNVEELKLYQFHARVVEHYFCPTCGVQFLTKALGYVVVNARTVDGVDLMKLKIKHVDLRNT</sequence>
<dbReference type="HOGENOM" id="CLU_055491_7_0_1"/>
<dbReference type="SUPFAM" id="SSF51316">
    <property type="entry name" value="Mss4-like"/>
    <property type="match status" value="1"/>
</dbReference>
<dbReference type="Pfam" id="PF04828">
    <property type="entry name" value="GFA"/>
    <property type="match status" value="1"/>
</dbReference>
<organism evidence="5 6">
    <name type="scientific">Phanerochaete carnosa (strain HHB-10118-sp)</name>
    <name type="common">White-rot fungus</name>
    <name type="synonym">Peniophora carnosa</name>
    <dbReference type="NCBI Taxonomy" id="650164"/>
    <lineage>
        <taxon>Eukaryota</taxon>
        <taxon>Fungi</taxon>
        <taxon>Dikarya</taxon>
        <taxon>Basidiomycota</taxon>
        <taxon>Agaricomycotina</taxon>
        <taxon>Agaricomycetes</taxon>
        <taxon>Polyporales</taxon>
        <taxon>Phanerochaetaceae</taxon>
        <taxon>Phanerochaete</taxon>
    </lineage>
</organism>